<organism evidence="9 10">
    <name type="scientific">Kolteria novifilia</name>
    <dbReference type="NCBI Taxonomy" id="2527975"/>
    <lineage>
        <taxon>Bacteria</taxon>
        <taxon>Pseudomonadati</taxon>
        <taxon>Planctomycetota</taxon>
        <taxon>Planctomycetia</taxon>
        <taxon>Kolteriales</taxon>
        <taxon>Kolteriaceae</taxon>
        <taxon>Kolteria</taxon>
    </lineage>
</organism>
<keyword evidence="3" id="KW-0805">Transcription regulation</keyword>
<dbReference type="KEGG" id="knv:Pan216_49570"/>
<dbReference type="InterPro" id="IPR039420">
    <property type="entry name" value="WalR-like"/>
</dbReference>
<dbReference type="GO" id="GO:0006355">
    <property type="term" value="P:regulation of DNA-templated transcription"/>
    <property type="evidence" value="ECO:0007669"/>
    <property type="project" value="TreeGrafter"/>
</dbReference>
<evidence type="ECO:0000256" key="1">
    <source>
        <dbReference type="ARBA" id="ARBA00022553"/>
    </source>
</evidence>
<dbReference type="RefSeq" id="WP_145262004.1">
    <property type="nucleotide sequence ID" value="NZ_CP036279.1"/>
</dbReference>
<sequence length="226" mass="26294">MKILIAEDDWASRNLVQHALRKENHELVVTHDGREAWEAVQADDAPRLLILDWMMPEMDGLDLCRQIRENPELGHRYIIFLTSKSDVDEMIKAFDCGADDFLAKPFDQQELLARVRVGERILNLQRSLAQRVDELEGALSQVKRLQGLIPICSYCHKVRNDEDYWQRVEGYITERSEATFSHAICPECQEKIVKPQIEELRREQLERNAMKDSQSPRGKRQDVPGK</sequence>
<dbReference type="GO" id="GO:0005829">
    <property type="term" value="C:cytosol"/>
    <property type="evidence" value="ECO:0007669"/>
    <property type="project" value="TreeGrafter"/>
</dbReference>
<gene>
    <name evidence="9" type="primary">mprA_2</name>
    <name evidence="9" type="ORF">Pan216_49570</name>
</gene>
<evidence type="ECO:0000256" key="7">
    <source>
        <dbReference type="SAM" id="MobiDB-lite"/>
    </source>
</evidence>
<name>A0A518BAQ7_9BACT</name>
<evidence type="ECO:0000256" key="6">
    <source>
        <dbReference type="PROSITE-ProRule" id="PRU00169"/>
    </source>
</evidence>
<protein>
    <submittedName>
        <fullName evidence="9">Response regulator MprA</fullName>
    </submittedName>
</protein>
<evidence type="ECO:0000256" key="3">
    <source>
        <dbReference type="ARBA" id="ARBA00023015"/>
    </source>
</evidence>
<dbReference type="Pfam" id="PF00072">
    <property type="entry name" value="Response_reg"/>
    <property type="match status" value="1"/>
</dbReference>
<dbReference type="SMART" id="SM00448">
    <property type="entry name" value="REC"/>
    <property type="match status" value="1"/>
</dbReference>
<keyword evidence="1 6" id="KW-0597">Phosphoprotein</keyword>
<dbReference type="Gene3D" id="3.40.50.2300">
    <property type="match status" value="1"/>
</dbReference>
<dbReference type="EMBL" id="CP036279">
    <property type="protein sequence ID" value="QDU64069.1"/>
    <property type="molecule type" value="Genomic_DNA"/>
</dbReference>
<keyword evidence="2" id="KW-0902">Two-component regulatory system</keyword>
<evidence type="ECO:0000313" key="10">
    <source>
        <dbReference type="Proteomes" id="UP000317093"/>
    </source>
</evidence>
<keyword evidence="5" id="KW-0804">Transcription</keyword>
<feature type="domain" description="Response regulatory" evidence="8">
    <location>
        <begin position="2"/>
        <end position="119"/>
    </location>
</feature>
<dbReference type="PANTHER" id="PTHR48111">
    <property type="entry name" value="REGULATOR OF RPOS"/>
    <property type="match status" value="1"/>
</dbReference>
<keyword evidence="10" id="KW-1185">Reference proteome</keyword>
<evidence type="ECO:0000259" key="8">
    <source>
        <dbReference type="PROSITE" id="PS50110"/>
    </source>
</evidence>
<evidence type="ECO:0000313" key="9">
    <source>
        <dbReference type="EMBL" id="QDU64069.1"/>
    </source>
</evidence>
<dbReference type="GO" id="GO:0032993">
    <property type="term" value="C:protein-DNA complex"/>
    <property type="evidence" value="ECO:0007669"/>
    <property type="project" value="TreeGrafter"/>
</dbReference>
<dbReference type="AlphaFoldDB" id="A0A518BAQ7"/>
<reference evidence="9 10" key="1">
    <citation type="submission" date="2019-02" db="EMBL/GenBank/DDBJ databases">
        <title>Deep-cultivation of Planctomycetes and their phenomic and genomic characterization uncovers novel biology.</title>
        <authorList>
            <person name="Wiegand S."/>
            <person name="Jogler M."/>
            <person name="Boedeker C."/>
            <person name="Pinto D."/>
            <person name="Vollmers J."/>
            <person name="Rivas-Marin E."/>
            <person name="Kohn T."/>
            <person name="Peeters S.H."/>
            <person name="Heuer A."/>
            <person name="Rast P."/>
            <person name="Oberbeckmann S."/>
            <person name="Bunk B."/>
            <person name="Jeske O."/>
            <person name="Meyerdierks A."/>
            <person name="Storesund J.E."/>
            <person name="Kallscheuer N."/>
            <person name="Luecker S."/>
            <person name="Lage O.M."/>
            <person name="Pohl T."/>
            <person name="Merkel B.J."/>
            <person name="Hornburger P."/>
            <person name="Mueller R.-W."/>
            <person name="Bruemmer F."/>
            <person name="Labrenz M."/>
            <person name="Spormann A.M."/>
            <person name="Op den Camp H."/>
            <person name="Overmann J."/>
            <person name="Amann R."/>
            <person name="Jetten M.S.M."/>
            <person name="Mascher T."/>
            <person name="Medema M.H."/>
            <person name="Devos D.P."/>
            <person name="Kaster A.-K."/>
            <person name="Ovreas L."/>
            <person name="Rohde M."/>
            <person name="Galperin M.Y."/>
            <person name="Jogler C."/>
        </authorList>
    </citation>
    <scope>NUCLEOTIDE SEQUENCE [LARGE SCALE GENOMIC DNA]</scope>
    <source>
        <strain evidence="9 10">Pan216</strain>
    </source>
</reference>
<dbReference type="PANTHER" id="PTHR48111:SF1">
    <property type="entry name" value="TWO-COMPONENT RESPONSE REGULATOR ORR33"/>
    <property type="match status" value="1"/>
</dbReference>
<keyword evidence="4" id="KW-0238">DNA-binding</keyword>
<dbReference type="CDD" id="cd17574">
    <property type="entry name" value="REC_OmpR"/>
    <property type="match status" value="1"/>
</dbReference>
<dbReference type="Proteomes" id="UP000317093">
    <property type="component" value="Chromosome"/>
</dbReference>
<dbReference type="PROSITE" id="PS50110">
    <property type="entry name" value="RESPONSE_REGULATORY"/>
    <property type="match status" value="1"/>
</dbReference>
<evidence type="ECO:0000256" key="2">
    <source>
        <dbReference type="ARBA" id="ARBA00023012"/>
    </source>
</evidence>
<feature type="modified residue" description="4-aspartylphosphate" evidence="6">
    <location>
        <position position="52"/>
    </location>
</feature>
<proteinExistence type="predicted"/>
<dbReference type="GO" id="GO:0000976">
    <property type="term" value="F:transcription cis-regulatory region binding"/>
    <property type="evidence" value="ECO:0007669"/>
    <property type="project" value="TreeGrafter"/>
</dbReference>
<accession>A0A518BAQ7</accession>
<dbReference type="InterPro" id="IPR011006">
    <property type="entry name" value="CheY-like_superfamily"/>
</dbReference>
<evidence type="ECO:0000256" key="4">
    <source>
        <dbReference type="ARBA" id="ARBA00023125"/>
    </source>
</evidence>
<dbReference type="OrthoDB" id="260274at2"/>
<dbReference type="GO" id="GO:0000156">
    <property type="term" value="F:phosphorelay response regulator activity"/>
    <property type="evidence" value="ECO:0007669"/>
    <property type="project" value="TreeGrafter"/>
</dbReference>
<evidence type="ECO:0000256" key="5">
    <source>
        <dbReference type="ARBA" id="ARBA00023163"/>
    </source>
</evidence>
<dbReference type="SUPFAM" id="SSF52172">
    <property type="entry name" value="CheY-like"/>
    <property type="match status" value="1"/>
</dbReference>
<dbReference type="InterPro" id="IPR001789">
    <property type="entry name" value="Sig_transdc_resp-reg_receiver"/>
</dbReference>
<feature type="region of interest" description="Disordered" evidence="7">
    <location>
        <begin position="204"/>
        <end position="226"/>
    </location>
</feature>